<dbReference type="EMBL" id="FWFW01000002">
    <property type="protein sequence ID" value="SLN23547.1"/>
    <property type="molecule type" value="Genomic_DNA"/>
</dbReference>
<feature type="transmembrane region" description="Helical" evidence="7">
    <location>
        <begin position="121"/>
        <end position="140"/>
    </location>
</feature>
<dbReference type="SUPFAM" id="SSF47384">
    <property type="entry name" value="Homodimeric domain of signal transducing histidine kinase"/>
    <property type="match status" value="1"/>
</dbReference>
<keyword evidence="7" id="KW-0472">Membrane</keyword>
<keyword evidence="3" id="KW-0597">Phosphoprotein</keyword>
<evidence type="ECO:0000313" key="9">
    <source>
        <dbReference type="EMBL" id="SLN23547.1"/>
    </source>
</evidence>
<evidence type="ECO:0000256" key="5">
    <source>
        <dbReference type="ARBA" id="ARBA00022777"/>
    </source>
</evidence>
<dbReference type="PRINTS" id="PR00344">
    <property type="entry name" value="BCTRLSENSOR"/>
</dbReference>
<accession>A0A1Y5RRH6</accession>
<keyword evidence="5 9" id="KW-0418">Kinase</keyword>
<dbReference type="PROSITE" id="PS50109">
    <property type="entry name" value="HIS_KIN"/>
    <property type="match status" value="1"/>
</dbReference>
<keyword evidence="10" id="KW-1185">Reference proteome</keyword>
<evidence type="ECO:0000313" key="10">
    <source>
        <dbReference type="Proteomes" id="UP000193307"/>
    </source>
</evidence>
<evidence type="ECO:0000256" key="1">
    <source>
        <dbReference type="ARBA" id="ARBA00000085"/>
    </source>
</evidence>
<dbReference type="SMART" id="SM00387">
    <property type="entry name" value="HATPase_c"/>
    <property type="match status" value="1"/>
</dbReference>
<dbReference type="EC" id="2.7.13.3" evidence="2"/>
<proteinExistence type="predicted"/>
<keyword evidence="6" id="KW-0902">Two-component regulatory system</keyword>
<evidence type="ECO:0000256" key="6">
    <source>
        <dbReference type="ARBA" id="ARBA00023012"/>
    </source>
</evidence>
<feature type="transmembrane region" description="Helical" evidence="7">
    <location>
        <begin position="94"/>
        <end position="115"/>
    </location>
</feature>
<dbReference type="InterPro" id="IPR050736">
    <property type="entry name" value="Sensor_HK_Regulatory"/>
</dbReference>
<evidence type="ECO:0000256" key="3">
    <source>
        <dbReference type="ARBA" id="ARBA00022553"/>
    </source>
</evidence>
<feature type="transmembrane region" description="Helical" evidence="7">
    <location>
        <begin position="178"/>
        <end position="199"/>
    </location>
</feature>
<sequence>MYVPFRKLTAMCDADVDILAQKLRDYSQLGISLVWQRQVIFLAALGLAAFYYDIVLAGVVLAMILSSELFDFYLFRRILRCQTFDVRKVRQFHILIAISTLISASVIITYAIWIATLQGPIPHFMPLFFLFAAALFASMNNHQLPSALFLRLACYGLAFLFIPVRDIVITGAPLHSELWAQLFTSIFVLFFIVECSRIYQHFYKSQLSQLRNLRNEHEKSKIAYKAKTEFLSTMSHELRTPLTVIKGAVDIVASGKVGEIPEKAEALLQAAQRNSERLLGLINEILDLQDIETEAMLFDFQDIKLWHAVEDAISNNNPYAAKLDVTFVATPPRNDVVVSVDKKRLGQVFSNVLSNAAKYSPVGSNVFVSMETDGDTARVLFNDSGMGLSPDNYDTVFDPFTQVDSSDTRKIGGTGLGMNISKRIMETLGGEIAYSKNDGLGTTFIVELPCI</sequence>
<dbReference type="STRING" id="658057.SAMN04488032_102330"/>
<evidence type="ECO:0000259" key="8">
    <source>
        <dbReference type="PROSITE" id="PS50109"/>
    </source>
</evidence>
<organism evidence="9 10">
    <name type="scientific">Pacificibacter marinus</name>
    <dbReference type="NCBI Taxonomy" id="658057"/>
    <lineage>
        <taxon>Bacteria</taxon>
        <taxon>Pseudomonadati</taxon>
        <taxon>Pseudomonadota</taxon>
        <taxon>Alphaproteobacteria</taxon>
        <taxon>Rhodobacterales</taxon>
        <taxon>Roseobacteraceae</taxon>
        <taxon>Pacificibacter</taxon>
    </lineage>
</organism>
<dbReference type="GO" id="GO:0000155">
    <property type="term" value="F:phosphorelay sensor kinase activity"/>
    <property type="evidence" value="ECO:0007669"/>
    <property type="project" value="InterPro"/>
</dbReference>
<feature type="transmembrane region" description="Helical" evidence="7">
    <location>
        <begin position="152"/>
        <end position="172"/>
    </location>
</feature>
<dbReference type="Gene3D" id="3.30.565.10">
    <property type="entry name" value="Histidine kinase-like ATPase, C-terminal domain"/>
    <property type="match status" value="1"/>
</dbReference>
<protein>
    <recommendedName>
        <fullName evidence="2">histidine kinase</fullName>
        <ecNumber evidence="2">2.7.13.3</ecNumber>
    </recommendedName>
</protein>
<keyword evidence="4 9" id="KW-0808">Transferase</keyword>
<gene>
    <name evidence="9" type="primary">yycG_3</name>
    <name evidence="9" type="ORF">PAM7971_00756</name>
</gene>
<dbReference type="Proteomes" id="UP000193307">
    <property type="component" value="Unassembled WGS sequence"/>
</dbReference>
<dbReference type="FunFam" id="3.30.565.10:FF:000006">
    <property type="entry name" value="Sensor histidine kinase WalK"/>
    <property type="match status" value="1"/>
</dbReference>
<dbReference type="InterPro" id="IPR003594">
    <property type="entry name" value="HATPase_dom"/>
</dbReference>
<dbReference type="AlphaFoldDB" id="A0A1Y5RRH6"/>
<keyword evidence="7" id="KW-0812">Transmembrane</keyword>
<feature type="transmembrane region" description="Helical" evidence="7">
    <location>
        <begin position="29"/>
        <end position="48"/>
    </location>
</feature>
<evidence type="ECO:0000256" key="4">
    <source>
        <dbReference type="ARBA" id="ARBA00022679"/>
    </source>
</evidence>
<dbReference type="InterPro" id="IPR036097">
    <property type="entry name" value="HisK_dim/P_sf"/>
</dbReference>
<dbReference type="SUPFAM" id="SSF55874">
    <property type="entry name" value="ATPase domain of HSP90 chaperone/DNA topoisomerase II/histidine kinase"/>
    <property type="match status" value="1"/>
</dbReference>
<feature type="transmembrane region" description="Helical" evidence="7">
    <location>
        <begin position="54"/>
        <end position="74"/>
    </location>
</feature>
<feature type="domain" description="Histidine kinase" evidence="8">
    <location>
        <begin position="233"/>
        <end position="451"/>
    </location>
</feature>
<dbReference type="SMART" id="SM00388">
    <property type="entry name" value="HisKA"/>
    <property type="match status" value="1"/>
</dbReference>
<dbReference type="InterPro" id="IPR005467">
    <property type="entry name" value="His_kinase_dom"/>
</dbReference>
<dbReference type="InterPro" id="IPR036890">
    <property type="entry name" value="HATPase_C_sf"/>
</dbReference>
<dbReference type="Pfam" id="PF00512">
    <property type="entry name" value="HisKA"/>
    <property type="match status" value="1"/>
</dbReference>
<evidence type="ECO:0000256" key="2">
    <source>
        <dbReference type="ARBA" id="ARBA00012438"/>
    </source>
</evidence>
<evidence type="ECO:0000256" key="7">
    <source>
        <dbReference type="SAM" id="Phobius"/>
    </source>
</evidence>
<dbReference type="PANTHER" id="PTHR43711">
    <property type="entry name" value="TWO-COMPONENT HISTIDINE KINASE"/>
    <property type="match status" value="1"/>
</dbReference>
<comment type="catalytic activity">
    <reaction evidence="1">
        <text>ATP + protein L-histidine = ADP + protein N-phospho-L-histidine.</text>
        <dbReference type="EC" id="2.7.13.3"/>
    </reaction>
</comment>
<dbReference type="Pfam" id="PF02518">
    <property type="entry name" value="HATPase_c"/>
    <property type="match status" value="1"/>
</dbReference>
<name>A0A1Y5RRH6_9RHOB</name>
<reference evidence="9 10" key="1">
    <citation type="submission" date="2017-03" db="EMBL/GenBank/DDBJ databases">
        <authorList>
            <person name="Afonso C.L."/>
            <person name="Miller P.J."/>
            <person name="Scott M.A."/>
            <person name="Spackman E."/>
            <person name="Goraichik I."/>
            <person name="Dimitrov K.M."/>
            <person name="Suarez D.L."/>
            <person name="Swayne D.E."/>
        </authorList>
    </citation>
    <scope>NUCLEOTIDE SEQUENCE [LARGE SCALE GENOMIC DNA]</scope>
    <source>
        <strain evidence="9 10">CECT 7971</strain>
    </source>
</reference>
<dbReference type="Gene3D" id="1.10.287.130">
    <property type="match status" value="1"/>
</dbReference>
<dbReference type="InterPro" id="IPR003661">
    <property type="entry name" value="HisK_dim/P_dom"/>
</dbReference>
<dbReference type="CDD" id="cd00082">
    <property type="entry name" value="HisKA"/>
    <property type="match status" value="1"/>
</dbReference>
<dbReference type="InterPro" id="IPR004358">
    <property type="entry name" value="Sig_transdc_His_kin-like_C"/>
</dbReference>
<dbReference type="PANTHER" id="PTHR43711:SF1">
    <property type="entry name" value="HISTIDINE KINASE 1"/>
    <property type="match status" value="1"/>
</dbReference>
<keyword evidence="7" id="KW-1133">Transmembrane helix</keyword>